<protein>
    <submittedName>
        <fullName evidence="1">Uncharacterized protein</fullName>
    </submittedName>
</protein>
<evidence type="ECO:0000313" key="1">
    <source>
        <dbReference type="EMBL" id="GCL38815.1"/>
    </source>
</evidence>
<sequence length="31" mass="3638">MVSKTEFDVKMLTYVLITVQIQPVEIFTSYN</sequence>
<keyword evidence="2" id="KW-1185">Reference proteome</keyword>
<evidence type="ECO:0000313" key="2">
    <source>
        <dbReference type="Proteomes" id="UP000300142"/>
    </source>
</evidence>
<reference evidence="2" key="1">
    <citation type="submission" date="2019-02" db="EMBL/GenBank/DDBJ databases">
        <title>Draft genome sequence of Sphaerospermopsis reniformis NIES-1949.</title>
        <authorList>
            <person name="Yamaguchi H."/>
            <person name="Suzuki S."/>
            <person name="Kawachi M."/>
        </authorList>
    </citation>
    <scope>NUCLEOTIDE SEQUENCE [LARGE SCALE GENOMIC DNA]</scope>
    <source>
        <strain evidence="2">NIES-1949</strain>
    </source>
</reference>
<dbReference type="EMBL" id="BJCE01000177">
    <property type="protein sequence ID" value="GCL38815.1"/>
    <property type="molecule type" value="Genomic_DNA"/>
</dbReference>
<name>A0A480A1H2_9CYAN</name>
<dbReference type="AlphaFoldDB" id="A0A480A1H2"/>
<accession>A0A480A1H2</accession>
<proteinExistence type="predicted"/>
<gene>
    <name evidence="1" type="ORF">SR1949_39340</name>
</gene>
<dbReference type="Proteomes" id="UP000300142">
    <property type="component" value="Unassembled WGS sequence"/>
</dbReference>
<organism evidence="1 2">
    <name type="scientific">Sphaerospermopsis reniformis</name>
    <dbReference type="NCBI Taxonomy" id="531300"/>
    <lineage>
        <taxon>Bacteria</taxon>
        <taxon>Bacillati</taxon>
        <taxon>Cyanobacteriota</taxon>
        <taxon>Cyanophyceae</taxon>
        <taxon>Nostocales</taxon>
        <taxon>Aphanizomenonaceae</taxon>
        <taxon>Sphaerospermopsis</taxon>
    </lineage>
</organism>
<comment type="caution">
    <text evidence="1">The sequence shown here is derived from an EMBL/GenBank/DDBJ whole genome shotgun (WGS) entry which is preliminary data.</text>
</comment>